<evidence type="ECO:0000256" key="22">
    <source>
        <dbReference type="SAM" id="Coils"/>
    </source>
</evidence>
<gene>
    <name evidence="28" type="primary">Dgkd_0</name>
    <name evidence="28" type="ORF">HIMHIM_R05109</name>
</gene>
<evidence type="ECO:0000256" key="5">
    <source>
        <dbReference type="ARBA" id="ARBA00022475"/>
    </source>
</evidence>
<comment type="catalytic activity">
    <reaction evidence="19">
        <text>a 1,2-diacyl-sn-glycerol + ATP = a 1,2-diacyl-sn-glycero-3-phosphate + ADP + H(+)</text>
        <dbReference type="Rhea" id="RHEA:10272"/>
        <dbReference type="ChEBI" id="CHEBI:15378"/>
        <dbReference type="ChEBI" id="CHEBI:17815"/>
        <dbReference type="ChEBI" id="CHEBI:30616"/>
        <dbReference type="ChEBI" id="CHEBI:58608"/>
        <dbReference type="ChEBI" id="CHEBI:456216"/>
        <dbReference type="EC" id="2.7.1.107"/>
    </reaction>
    <physiologicalReaction direction="left-to-right" evidence="19">
        <dbReference type="Rhea" id="RHEA:10273"/>
    </physiologicalReaction>
</comment>
<evidence type="ECO:0000256" key="17">
    <source>
        <dbReference type="ARBA" id="ARBA00023136"/>
    </source>
</evidence>
<evidence type="ECO:0000256" key="4">
    <source>
        <dbReference type="ARBA" id="ARBA00009280"/>
    </source>
</evidence>
<dbReference type="InterPro" id="IPR016064">
    <property type="entry name" value="NAD/diacylglycerol_kinase_sf"/>
</dbReference>
<evidence type="ECO:0000256" key="7">
    <source>
        <dbReference type="ARBA" id="ARBA00022553"/>
    </source>
</evidence>
<evidence type="ECO:0000256" key="3">
    <source>
        <dbReference type="ARBA" id="ARBA00005175"/>
    </source>
</evidence>
<keyword evidence="12" id="KW-0863">Zinc-finger</keyword>
<evidence type="ECO:0000256" key="13">
    <source>
        <dbReference type="ARBA" id="ARBA00022777"/>
    </source>
</evidence>
<sequence>EESSDSEGEQEDSSHKLIRKVSTSGQMRSKKSVKEGLLLKQTSSFQRWKRRYFKLRGRTLYYAKDAKSLIFDEVDLSDASVAETSTKNINNSFTVITPFRKLILCAENRKEMEDWISALKSVQKWEIHEATQFNMEHFSGMHNWYACSHARPTFCNVCREALPGVTSHGLSCEVCKFKAHKRCAVRATNNCKWTTLASIGTEIIEDEDGVAMPHQWLEGNLPVSARCAVCDRTCGSVRRLQDWRCLWCKAIVHSACKELFGKRCPLGQYKVSIIPPTALNSIDSDGFWKATCPSTCSSPLLAFVNSKSGDNQGVKFLRKFKQFLNPAQVFDLMNGGPHLGLRLFQKFSTFRILVCGGDGSVGWVLSEIDALGLHKQCQLGVLPLGTGNDLARVLGWGSLCDDDTQLLQILEKLERATTKMLDRWSVLTYEAPKQSPPALKEEENGDSNIQAQISHYADSVAFHLAKILESDKHSVVISSAKFLCGTVNDFVAEVGRAYKRATENKQEAELMARKCAMLNEKLDSLVRELNEEAQAIVVPEGMAQATPADTKDQEKGGSFNPSPMPRIFKSKEQLMLRANSLKKALRQIIEQAEKAVDEQNKQTQAYRGSAGPSRKDSSEELNKEEERLSKLPVGHMPFWGGMGLSSCSSLKTPAPCESGVLPAPGQHRAHAGSWGLPSPPSAGRSWLRHRCPTMGTEGAAASPAGFPAPAPPGLPPNLPALSAAFSLFSEKCVMNNYFGIGLDAKISLEFNNKRDEHPKKCSSRTKNMMWYGVLGTKELLQRTYKNLEQRVQLECDGVPISLPSLQGIAVLNIPSYAGGINFWGGTKEDNNFGAPSFDDKKLEVVAVFGSIQMAVSRVINLQHHRIAQCRVVKITIRGDEGVPVQVDGEAWIQPPGIIKIQHKNRAQMLTRDRAFESTLKSWEDKQKGESYRAAARPRLSSQQSMEYLTEEESSLLQQVSRVAETLIARIHEAAKAHKAVEQELAHAVNTSSLALSEALSNKAAGTSEGSPLHAPQFLSRNAAVEVVLSIKELYAETRAFLDGKAVSGGLESSPSPPLEGPMPSASTSGGGSRAGDGPCPLQLDSPQEEEALHSPLNVLGQELQRLLDIHWLGPIAHPTEEPGFSQESAGSANKGSFKLRLNIPKPRKDKDKMQKQKTNSTLPADKWGSEEVAAWLEALGLGEYRDIFVRHDIQGSELILLERRDLK</sequence>
<dbReference type="Gene3D" id="3.40.50.10330">
    <property type="entry name" value="Probable inorganic polyphosphate/atp-NAD kinase, domain 1"/>
    <property type="match status" value="1"/>
</dbReference>
<dbReference type="SMART" id="SM00046">
    <property type="entry name" value="DAGKc"/>
    <property type="match status" value="1"/>
</dbReference>
<dbReference type="InterPro" id="IPR000756">
    <property type="entry name" value="Diacylglycerol_kin_accessory"/>
</dbReference>
<keyword evidence="17" id="KW-0472">Membrane</keyword>
<dbReference type="Proteomes" id="UP000571567">
    <property type="component" value="Unassembled WGS sequence"/>
</dbReference>
<keyword evidence="6" id="KW-0963">Cytoplasm</keyword>
<evidence type="ECO:0000256" key="12">
    <source>
        <dbReference type="ARBA" id="ARBA00022771"/>
    </source>
</evidence>
<dbReference type="FunFam" id="3.40.50.10330:FF:000001">
    <property type="entry name" value="Diacylglycerol kinase"/>
    <property type="match status" value="1"/>
</dbReference>
<dbReference type="GO" id="GO:0008270">
    <property type="term" value="F:zinc ion binding"/>
    <property type="evidence" value="ECO:0007669"/>
    <property type="project" value="UniProtKB-KW"/>
</dbReference>
<protein>
    <recommendedName>
        <fullName evidence="21">Diacylglycerol kinase</fullName>
        <shortName evidence="21">DAG kinase</shortName>
        <ecNumber evidence="21">2.7.1.107</ecNumber>
    </recommendedName>
</protein>
<keyword evidence="16" id="KW-0443">Lipid metabolism</keyword>
<dbReference type="InterPro" id="IPR037607">
    <property type="entry name" value="DGK"/>
</dbReference>
<feature type="region of interest" description="Disordered" evidence="23">
    <location>
        <begin position="596"/>
        <end position="626"/>
    </location>
</feature>
<dbReference type="UniPathway" id="UPA00230"/>
<name>A0A7L1KS76_HIMHI</name>
<comment type="pathway">
    <text evidence="20">Glycerolipid metabolism.</text>
</comment>
<dbReference type="EMBL" id="VXBK01001226">
    <property type="protein sequence ID" value="NXN64059.1"/>
    <property type="molecule type" value="Genomic_DNA"/>
</dbReference>
<feature type="domain" description="Phorbol-ester/DAG-type" evidence="25">
    <location>
        <begin position="213"/>
        <end position="264"/>
    </location>
</feature>
<dbReference type="PROSITE" id="PS00479">
    <property type="entry name" value="ZF_DAG_PE_1"/>
    <property type="match status" value="2"/>
</dbReference>
<comment type="subcellular location">
    <subcellularLocation>
        <location evidence="1">Cell membrane</location>
    </subcellularLocation>
    <subcellularLocation>
        <location evidence="2">Cytoplasm</location>
    </subcellularLocation>
</comment>
<evidence type="ECO:0000256" key="15">
    <source>
        <dbReference type="ARBA" id="ARBA00022840"/>
    </source>
</evidence>
<accession>A0A7L1KS76</accession>
<evidence type="ECO:0000313" key="28">
    <source>
        <dbReference type="EMBL" id="NXN64059.1"/>
    </source>
</evidence>
<feature type="compositionally biased region" description="Basic and acidic residues" evidence="23">
    <location>
        <begin position="613"/>
        <end position="626"/>
    </location>
</feature>
<evidence type="ECO:0000256" key="19">
    <source>
        <dbReference type="ARBA" id="ARBA00023411"/>
    </source>
</evidence>
<keyword evidence="13 21" id="KW-0418">Kinase</keyword>
<dbReference type="InterPro" id="IPR017438">
    <property type="entry name" value="ATP-NAD_kinase_N"/>
</dbReference>
<evidence type="ECO:0000256" key="21">
    <source>
        <dbReference type="RuleBase" id="RU361128"/>
    </source>
</evidence>
<dbReference type="InterPro" id="IPR002219">
    <property type="entry name" value="PKC_DAG/PE"/>
</dbReference>
<keyword evidence="8 21" id="KW-0808">Transferase</keyword>
<comment type="caution">
    <text evidence="28">The sequence shown here is derived from an EMBL/GenBank/DDBJ whole genome shotgun (WGS) entry which is preliminary data.</text>
</comment>
<reference evidence="28 29" key="1">
    <citation type="submission" date="2019-09" db="EMBL/GenBank/DDBJ databases">
        <title>Bird 10,000 Genomes (B10K) Project - Family phase.</title>
        <authorList>
            <person name="Zhang G."/>
        </authorList>
    </citation>
    <scope>NUCLEOTIDE SEQUENCE [LARGE SCALE GENOMIC DNA]</scope>
    <source>
        <strain evidence="28">B10K-DU-002-13</strain>
        <tissue evidence="28">Muscle</tissue>
    </source>
</reference>
<dbReference type="Pfam" id="PF00169">
    <property type="entry name" value="PH"/>
    <property type="match status" value="1"/>
</dbReference>
<dbReference type="PROSITE" id="PS50146">
    <property type="entry name" value="DAGK"/>
    <property type="match status" value="1"/>
</dbReference>
<feature type="compositionally biased region" description="Polar residues" evidence="23">
    <location>
        <begin position="1125"/>
        <end position="1134"/>
    </location>
</feature>
<keyword evidence="7" id="KW-0597">Phosphoprotein</keyword>
<dbReference type="InterPro" id="IPR013761">
    <property type="entry name" value="SAM/pointed_sf"/>
</dbReference>
<dbReference type="OrthoDB" id="196165at2759"/>
<evidence type="ECO:0000259" key="26">
    <source>
        <dbReference type="PROSITE" id="PS50105"/>
    </source>
</evidence>
<dbReference type="Pfam" id="PF00609">
    <property type="entry name" value="DAGK_acc"/>
    <property type="match status" value="1"/>
</dbReference>
<feature type="compositionally biased region" description="Acidic residues" evidence="23">
    <location>
        <begin position="1"/>
        <end position="11"/>
    </location>
</feature>
<dbReference type="CDD" id="cd20894">
    <property type="entry name" value="C1_DGKeta_rpt2"/>
    <property type="match status" value="1"/>
</dbReference>
<organism evidence="28 29">
    <name type="scientific">Himantopus himantopus</name>
    <name type="common">Black-winged stilt</name>
    <name type="synonym">Charadrius himantopus</name>
    <dbReference type="NCBI Taxonomy" id="225398"/>
    <lineage>
        <taxon>Eukaryota</taxon>
        <taxon>Metazoa</taxon>
        <taxon>Chordata</taxon>
        <taxon>Craniata</taxon>
        <taxon>Vertebrata</taxon>
        <taxon>Euteleostomi</taxon>
        <taxon>Archelosauria</taxon>
        <taxon>Archosauria</taxon>
        <taxon>Dinosauria</taxon>
        <taxon>Saurischia</taxon>
        <taxon>Theropoda</taxon>
        <taxon>Coelurosauria</taxon>
        <taxon>Aves</taxon>
        <taxon>Neognathae</taxon>
        <taxon>Neoaves</taxon>
        <taxon>Charadriiformes</taxon>
        <taxon>Recurvirostridae</taxon>
        <taxon>Himantopus</taxon>
    </lineage>
</organism>
<dbReference type="PANTHER" id="PTHR11255:SF33">
    <property type="entry name" value="DIACYLGLYCEROL KINASE KAPPA"/>
    <property type="match status" value="1"/>
</dbReference>
<dbReference type="Gene3D" id="2.60.200.40">
    <property type="match status" value="1"/>
</dbReference>
<proteinExistence type="inferred from homology"/>
<evidence type="ECO:0000256" key="1">
    <source>
        <dbReference type="ARBA" id="ARBA00004236"/>
    </source>
</evidence>
<dbReference type="PROSITE" id="PS50105">
    <property type="entry name" value="SAM_DOMAIN"/>
    <property type="match status" value="1"/>
</dbReference>
<dbReference type="PROSITE" id="PS50081">
    <property type="entry name" value="ZF_DAG_PE_2"/>
    <property type="match status" value="2"/>
</dbReference>
<evidence type="ECO:0000256" key="23">
    <source>
        <dbReference type="SAM" id="MobiDB-lite"/>
    </source>
</evidence>
<dbReference type="SUPFAM" id="SSF47769">
    <property type="entry name" value="SAM/Pointed domain"/>
    <property type="match status" value="1"/>
</dbReference>
<dbReference type="Gene3D" id="1.10.150.50">
    <property type="entry name" value="Transcription Factor, Ets-1"/>
    <property type="match status" value="1"/>
</dbReference>
<feature type="non-terminal residue" evidence="28">
    <location>
        <position position="1"/>
    </location>
</feature>
<dbReference type="SUPFAM" id="SSF50729">
    <property type="entry name" value="PH domain-like"/>
    <property type="match status" value="1"/>
</dbReference>
<dbReference type="GO" id="GO:0005886">
    <property type="term" value="C:plasma membrane"/>
    <property type="evidence" value="ECO:0007669"/>
    <property type="project" value="UniProtKB-SubCell"/>
</dbReference>
<keyword evidence="11 21" id="KW-0547">Nucleotide-binding</keyword>
<evidence type="ECO:0000256" key="8">
    <source>
        <dbReference type="ARBA" id="ARBA00022679"/>
    </source>
</evidence>
<keyword evidence="15 21" id="KW-0067">ATP-binding</keyword>
<comment type="similarity">
    <text evidence="4 21">Belongs to the eukaryotic diacylglycerol kinase family.</text>
</comment>
<evidence type="ECO:0000259" key="25">
    <source>
        <dbReference type="PROSITE" id="PS50081"/>
    </source>
</evidence>
<evidence type="ECO:0000256" key="9">
    <source>
        <dbReference type="ARBA" id="ARBA00022723"/>
    </source>
</evidence>
<dbReference type="GO" id="GO:0046486">
    <property type="term" value="P:glycerolipid metabolic process"/>
    <property type="evidence" value="ECO:0007669"/>
    <property type="project" value="UniProtKB-UniPathway"/>
</dbReference>
<dbReference type="AlphaFoldDB" id="A0A7L1KS76"/>
<keyword evidence="29" id="KW-1185">Reference proteome</keyword>
<feature type="domain" description="SAM" evidence="26">
    <location>
        <begin position="1167"/>
        <end position="1207"/>
    </location>
</feature>
<dbReference type="SMART" id="SM00109">
    <property type="entry name" value="C1"/>
    <property type="match status" value="2"/>
</dbReference>
<feature type="region of interest" description="Disordered" evidence="23">
    <location>
        <begin position="543"/>
        <end position="566"/>
    </location>
</feature>
<dbReference type="FunFam" id="2.30.29.30:FF:000060">
    <property type="entry name" value="Diacylglycerol kinase"/>
    <property type="match status" value="1"/>
</dbReference>
<evidence type="ECO:0000256" key="6">
    <source>
        <dbReference type="ARBA" id="ARBA00022490"/>
    </source>
</evidence>
<feature type="coiled-coil region" evidence="22">
    <location>
        <begin position="508"/>
        <end position="535"/>
    </location>
</feature>
<dbReference type="SMART" id="SM00233">
    <property type="entry name" value="PH"/>
    <property type="match status" value="1"/>
</dbReference>
<keyword evidence="14" id="KW-0862">Zinc</keyword>
<dbReference type="Pfam" id="PF00781">
    <property type="entry name" value="DAGK_cat"/>
    <property type="match status" value="1"/>
</dbReference>
<feature type="domain" description="PH" evidence="24">
    <location>
        <begin position="31"/>
        <end position="124"/>
    </location>
</feature>
<dbReference type="InterPro" id="IPR046349">
    <property type="entry name" value="C1-like_sf"/>
</dbReference>
<keyword evidence="5" id="KW-1003">Cell membrane</keyword>
<dbReference type="InterPro" id="IPR011993">
    <property type="entry name" value="PH-like_dom_sf"/>
</dbReference>
<feature type="region of interest" description="Disordered" evidence="23">
    <location>
        <begin position="1045"/>
        <end position="1085"/>
    </location>
</feature>
<evidence type="ECO:0000256" key="10">
    <source>
        <dbReference type="ARBA" id="ARBA00022737"/>
    </source>
</evidence>
<evidence type="ECO:0000259" key="24">
    <source>
        <dbReference type="PROSITE" id="PS50003"/>
    </source>
</evidence>
<dbReference type="GO" id="GO:0005737">
    <property type="term" value="C:cytoplasm"/>
    <property type="evidence" value="ECO:0007669"/>
    <property type="project" value="UniProtKB-SubCell"/>
</dbReference>
<dbReference type="FunFam" id="3.30.60.20:FF:000002">
    <property type="entry name" value="Diacylglycerol kinase"/>
    <property type="match status" value="1"/>
</dbReference>
<dbReference type="GO" id="GO:0004143">
    <property type="term" value="F:ATP-dependent diacylglycerol kinase activity"/>
    <property type="evidence" value="ECO:0007669"/>
    <property type="project" value="UniProtKB-EC"/>
</dbReference>
<dbReference type="PANTHER" id="PTHR11255">
    <property type="entry name" value="DIACYLGLYCEROL KINASE"/>
    <property type="match status" value="1"/>
</dbReference>
<keyword evidence="22" id="KW-0175">Coiled coil</keyword>
<comment type="catalytic activity">
    <reaction evidence="18">
        <text>1,2-di-(9Z-octadecenoyl)-sn-glycerol + ATP = 1,2-di-(9Z-octadecenoyl)-sn-glycero-3-phosphate + ADP + H(+)</text>
        <dbReference type="Rhea" id="RHEA:40327"/>
        <dbReference type="ChEBI" id="CHEBI:15378"/>
        <dbReference type="ChEBI" id="CHEBI:30616"/>
        <dbReference type="ChEBI" id="CHEBI:52333"/>
        <dbReference type="ChEBI" id="CHEBI:74546"/>
        <dbReference type="ChEBI" id="CHEBI:456216"/>
    </reaction>
    <physiologicalReaction direction="left-to-right" evidence="18">
        <dbReference type="Rhea" id="RHEA:40328"/>
    </physiologicalReaction>
</comment>
<dbReference type="Pfam" id="PF07647">
    <property type="entry name" value="SAM_2"/>
    <property type="match status" value="1"/>
</dbReference>
<keyword evidence="10" id="KW-0677">Repeat</keyword>
<dbReference type="InterPro" id="IPR047480">
    <property type="entry name" value="C1_DGKeta_rpt2"/>
</dbReference>
<dbReference type="Gene3D" id="2.30.29.30">
    <property type="entry name" value="Pleckstrin-homology domain (PH domain)/Phosphotyrosine-binding domain (PTB)"/>
    <property type="match status" value="1"/>
</dbReference>
<feature type="non-terminal residue" evidence="28">
    <location>
        <position position="1207"/>
    </location>
</feature>
<evidence type="ECO:0000256" key="20">
    <source>
        <dbReference type="ARBA" id="ARBA00060536"/>
    </source>
</evidence>
<dbReference type="CDD" id="cd13274">
    <property type="entry name" value="PH_DGK_type2"/>
    <property type="match status" value="1"/>
</dbReference>
<feature type="region of interest" description="Disordered" evidence="23">
    <location>
        <begin position="1"/>
        <end position="29"/>
    </location>
</feature>
<keyword evidence="9" id="KW-0479">Metal-binding</keyword>
<dbReference type="InterPro" id="IPR001849">
    <property type="entry name" value="PH_domain"/>
</dbReference>
<dbReference type="PROSITE" id="PS50003">
    <property type="entry name" value="PH_DOMAIN"/>
    <property type="match status" value="1"/>
</dbReference>
<dbReference type="InterPro" id="IPR001660">
    <property type="entry name" value="SAM"/>
</dbReference>
<dbReference type="SMART" id="SM00045">
    <property type="entry name" value="DAGKa"/>
    <property type="match status" value="1"/>
</dbReference>
<dbReference type="Pfam" id="PF00130">
    <property type="entry name" value="C1_1"/>
    <property type="match status" value="2"/>
</dbReference>
<dbReference type="FunFam" id="2.60.200.40:FF:000001">
    <property type="entry name" value="Diacylglycerol kinase"/>
    <property type="match status" value="1"/>
</dbReference>
<evidence type="ECO:0000313" key="29">
    <source>
        <dbReference type="Proteomes" id="UP000571567"/>
    </source>
</evidence>
<evidence type="ECO:0000256" key="11">
    <source>
        <dbReference type="ARBA" id="ARBA00022741"/>
    </source>
</evidence>
<feature type="domain" description="Phorbol-ester/DAG-type" evidence="25">
    <location>
        <begin position="141"/>
        <end position="191"/>
    </location>
</feature>
<dbReference type="EC" id="2.7.1.107" evidence="21"/>
<dbReference type="InterPro" id="IPR001206">
    <property type="entry name" value="Diacylglycerol_kinase_cat_dom"/>
</dbReference>
<feature type="region of interest" description="Disordered" evidence="23">
    <location>
        <begin position="1118"/>
        <end position="1163"/>
    </location>
</feature>
<dbReference type="FunFam" id="3.30.60.20:FF:000029">
    <property type="entry name" value="Diacylglycerol kinase"/>
    <property type="match status" value="1"/>
</dbReference>
<evidence type="ECO:0000256" key="16">
    <source>
        <dbReference type="ARBA" id="ARBA00023098"/>
    </source>
</evidence>
<dbReference type="InterPro" id="IPR054474">
    <property type="entry name" value="DGKD_4H"/>
</dbReference>
<evidence type="ECO:0000259" key="27">
    <source>
        <dbReference type="PROSITE" id="PS50146"/>
    </source>
</evidence>
<dbReference type="SUPFAM" id="SSF111331">
    <property type="entry name" value="NAD kinase/diacylglycerol kinase-like"/>
    <property type="match status" value="1"/>
</dbReference>
<comment type="pathway">
    <text evidence="3">Lipid metabolism; glycerolipid metabolism.</text>
</comment>
<evidence type="ECO:0000256" key="18">
    <source>
        <dbReference type="ARBA" id="ARBA00023371"/>
    </source>
</evidence>
<dbReference type="GO" id="GO:0007200">
    <property type="term" value="P:phospholipase C-activating G protein-coupled receptor signaling pathway"/>
    <property type="evidence" value="ECO:0007669"/>
    <property type="project" value="InterPro"/>
</dbReference>
<evidence type="ECO:0000256" key="2">
    <source>
        <dbReference type="ARBA" id="ARBA00004496"/>
    </source>
</evidence>
<dbReference type="GO" id="GO:0005524">
    <property type="term" value="F:ATP binding"/>
    <property type="evidence" value="ECO:0007669"/>
    <property type="project" value="UniProtKB-KW"/>
</dbReference>
<dbReference type="Gene3D" id="3.30.60.20">
    <property type="match status" value="2"/>
</dbReference>
<dbReference type="SUPFAM" id="SSF57889">
    <property type="entry name" value="Cysteine-rich domain"/>
    <property type="match status" value="2"/>
</dbReference>
<evidence type="ECO:0000256" key="14">
    <source>
        <dbReference type="ARBA" id="ARBA00022833"/>
    </source>
</evidence>
<feature type="domain" description="DAGKc" evidence="27">
    <location>
        <begin position="295"/>
        <end position="430"/>
    </location>
</feature>
<dbReference type="Pfam" id="PF22944">
    <property type="entry name" value="DGKD_4H"/>
    <property type="match status" value="1"/>
</dbReference>